<evidence type="ECO:0008006" key="8">
    <source>
        <dbReference type="Google" id="ProtNLM"/>
    </source>
</evidence>
<feature type="transmembrane region" description="Helical" evidence="6">
    <location>
        <begin position="179"/>
        <end position="206"/>
    </location>
</feature>
<dbReference type="InterPro" id="IPR001851">
    <property type="entry name" value="ABC_transp_permease"/>
</dbReference>
<name>A0A381T4W4_9ZZZZ</name>
<organism evidence="7">
    <name type="scientific">marine metagenome</name>
    <dbReference type="NCBI Taxonomy" id="408172"/>
    <lineage>
        <taxon>unclassified sequences</taxon>
        <taxon>metagenomes</taxon>
        <taxon>ecological metagenomes</taxon>
    </lineage>
</organism>
<dbReference type="Pfam" id="PF02653">
    <property type="entry name" value="BPD_transp_2"/>
    <property type="match status" value="1"/>
</dbReference>
<keyword evidence="3 6" id="KW-0812">Transmembrane</keyword>
<dbReference type="CDD" id="cd06580">
    <property type="entry name" value="TM_PBP1_transp_TpRbsC_like"/>
    <property type="match status" value="1"/>
</dbReference>
<dbReference type="PANTHER" id="PTHR43370:SF2">
    <property type="entry name" value="ABC TRANSPORTER PERMEASE PROTEIN"/>
    <property type="match status" value="1"/>
</dbReference>
<evidence type="ECO:0000256" key="2">
    <source>
        <dbReference type="ARBA" id="ARBA00022475"/>
    </source>
</evidence>
<evidence type="ECO:0000256" key="3">
    <source>
        <dbReference type="ARBA" id="ARBA00022692"/>
    </source>
</evidence>
<feature type="transmembrane region" description="Helical" evidence="6">
    <location>
        <begin position="241"/>
        <end position="260"/>
    </location>
</feature>
<feature type="transmembrane region" description="Helical" evidence="6">
    <location>
        <begin position="212"/>
        <end position="234"/>
    </location>
</feature>
<protein>
    <recommendedName>
        <fullName evidence="8">ABC transporter permease</fullName>
    </recommendedName>
</protein>
<keyword evidence="2" id="KW-1003">Cell membrane</keyword>
<dbReference type="GO" id="GO:0022857">
    <property type="term" value="F:transmembrane transporter activity"/>
    <property type="evidence" value="ECO:0007669"/>
    <property type="project" value="InterPro"/>
</dbReference>
<evidence type="ECO:0000256" key="6">
    <source>
        <dbReference type="SAM" id="Phobius"/>
    </source>
</evidence>
<dbReference type="PANTHER" id="PTHR43370">
    <property type="entry name" value="SUGAR ABC TRANSPORTER INTEGRAL MEMBRANE PROTEIN-RELATED"/>
    <property type="match status" value="1"/>
</dbReference>
<keyword evidence="5 6" id="KW-0472">Membrane</keyword>
<feature type="transmembrane region" description="Helical" evidence="6">
    <location>
        <begin position="141"/>
        <end position="158"/>
    </location>
</feature>
<feature type="transmembrane region" description="Helical" evidence="6">
    <location>
        <begin position="89"/>
        <end position="107"/>
    </location>
</feature>
<keyword evidence="4 6" id="KW-1133">Transmembrane helix</keyword>
<gene>
    <name evidence="7" type="ORF">METZ01_LOCUS64096</name>
</gene>
<dbReference type="EMBL" id="UINC01004033">
    <property type="protein sequence ID" value="SVA11242.1"/>
    <property type="molecule type" value="Genomic_DNA"/>
</dbReference>
<feature type="transmembrane region" description="Helical" evidence="6">
    <location>
        <begin position="59"/>
        <end position="82"/>
    </location>
</feature>
<reference evidence="7" key="1">
    <citation type="submission" date="2018-05" db="EMBL/GenBank/DDBJ databases">
        <authorList>
            <person name="Lanie J.A."/>
            <person name="Ng W.-L."/>
            <person name="Kazmierczak K.M."/>
            <person name="Andrzejewski T.M."/>
            <person name="Davidsen T.M."/>
            <person name="Wayne K.J."/>
            <person name="Tettelin H."/>
            <person name="Glass J.I."/>
            <person name="Rusch D."/>
            <person name="Podicherti R."/>
            <person name="Tsui H.-C.T."/>
            <person name="Winkler M.E."/>
        </authorList>
    </citation>
    <scope>NUCLEOTIDE SEQUENCE</scope>
</reference>
<sequence>MEFFIQVLIATVGMGTPLLFATLGGVISERAGVINLGMEGLMLVGALVAFVVMLNTGSYLYAVIAATIASGLVSMLHGFVCLMLRANQIASGLALTFFGTGLSGLFGDKLTGETVEPLSRIPIPVLSSIPVLGPMLFNQDILVYFSYLCVILSWLLLFKTRLGLNIRSMGEAPEVCDSLGLSVIGYRFFAVVGGGMLIGIGGAYFPLALTPFWVDGITAGRGWIAVALVIFSFWHPVKALGGAYLFGIALAMELRLQILGVEISPYYLKMLPYILTILVLTLVTIRYKRLGVQVMPAALGEVFFRGEKH</sequence>
<evidence type="ECO:0000256" key="1">
    <source>
        <dbReference type="ARBA" id="ARBA00004651"/>
    </source>
</evidence>
<accession>A0A381T4W4</accession>
<feature type="transmembrane region" description="Helical" evidence="6">
    <location>
        <begin position="266"/>
        <end position="285"/>
    </location>
</feature>
<feature type="transmembrane region" description="Helical" evidence="6">
    <location>
        <begin position="33"/>
        <end position="53"/>
    </location>
</feature>
<comment type="subcellular location">
    <subcellularLocation>
        <location evidence="1">Cell membrane</location>
        <topology evidence="1">Multi-pass membrane protein</topology>
    </subcellularLocation>
</comment>
<evidence type="ECO:0000256" key="4">
    <source>
        <dbReference type="ARBA" id="ARBA00022989"/>
    </source>
</evidence>
<evidence type="ECO:0000256" key="5">
    <source>
        <dbReference type="ARBA" id="ARBA00023136"/>
    </source>
</evidence>
<dbReference type="GO" id="GO:0005886">
    <property type="term" value="C:plasma membrane"/>
    <property type="evidence" value="ECO:0007669"/>
    <property type="project" value="UniProtKB-SubCell"/>
</dbReference>
<feature type="transmembrane region" description="Helical" evidence="6">
    <location>
        <begin position="6"/>
        <end position="26"/>
    </location>
</feature>
<dbReference type="AlphaFoldDB" id="A0A381T4W4"/>
<evidence type="ECO:0000313" key="7">
    <source>
        <dbReference type="EMBL" id="SVA11242.1"/>
    </source>
</evidence>
<proteinExistence type="predicted"/>